<dbReference type="PANTHER" id="PTHR10724">
    <property type="entry name" value="30S RIBOSOMAL PROTEIN S1"/>
    <property type="match status" value="1"/>
</dbReference>
<dbReference type="GO" id="GO:0003729">
    <property type="term" value="F:mRNA binding"/>
    <property type="evidence" value="ECO:0007669"/>
    <property type="project" value="TreeGrafter"/>
</dbReference>
<gene>
    <name evidence="3" type="ORF">BC6307_18420</name>
</gene>
<feature type="domain" description="S1 motif" evidence="2">
    <location>
        <begin position="8"/>
        <end position="77"/>
    </location>
</feature>
<dbReference type="GO" id="GO:0006412">
    <property type="term" value="P:translation"/>
    <property type="evidence" value="ECO:0007669"/>
    <property type="project" value="TreeGrafter"/>
</dbReference>
<dbReference type="RefSeq" id="WP_066420848.1">
    <property type="nucleotide sequence ID" value="NZ_CP018866.1"/>
</dbReference>
<dbReference type="InterPro" id="IPR050437">
    <property type="entry name" value="Ribos_protein_bS1-like"/>
</dbReference>
<evidence type="ECO:0000256" key="1">
    <source>
        <dbReference type="SAM" id="MobiDB-lite"/>
    </source>
</evidence>
<dbReference type="PROSITE" id="PS50126">
    <property type="entry name" value="S1"/>
    <property type="match status" value="1"/>
</dbReference>
<dbReference type="FunFam" id="2.40.50.140:FF:000051">
    <property type="entry name" value="RNA-binding transcriptional accessory protein"/>
    <property type="match status" value="1"/>
</dbReference>
<dbReference type="SUPFAM" id="SSF50249">
    <property type="entry name" value="Nucleic acid-binding proteins"/>
    <property type="match status" value="1"/>
</dbReference>
<evidence type="ECO:0000313" key="3">
    <source>
        <dbReference type="EMBL" id="AST93093.1"/>
    </source>
</evidence>
<dbReference type="KEGG" id="bcoh:BC6307_18420"/>
<dbReference type="AlphaFoldDB" id="A0A223KUS1"/>
<dbReference type="Pfam" id="PF00575">
    <property type="entry name" value="S1"/>
    <property type="match status" value="1"/>
</dbReference>
<dbReference type="EMBL" id="CP018866">
    <property type="protein sequence ID" value="AST93093.1"/>
    <property type="molecule type" value="Genomic_DNA"/>
</dbReference>
<dbReference type="PANTHER" id="PTHR10724:SF10">
    <property type="entry name" value="S1 RNA-BINDING DOMAIN-CONTAINING PROTEIN 1"/>
    <property type="match status" value="1"/>
</dbReference>
<feature type="region of interest" description="Disordered" evidence="1">
    <location>
        <begin position="78"/>
        <end position="114"/>
    </location>
</feature>
<dbReference type="Gene3D" id="2.40.50.140">
    <property type="entry name" value="Nucleic acid-binding proteins"/>
    <property type="match status" value="1"/>
</dbReference>
<accession>A0A223KUS1</accession>
<reference evidence="3 4" key="1">
    <citation type="submission" date="2016-12" db="EMBL/GenBank/DDBJ databases">
        <title>The whole genome sequencing and assembly of Bacillus cohnii DSM 6307T strain.</title>
        <authorList>
            <person name="Lee Y.-J."/>
            <person name="Yi H."/>
            <person name="Bahn Y.-S."/>
            <person name="Kim J.F."/>
            <person name="Lee D.-W."/>
        </authorList>
    </citation>
    <scope>NUCLEOTIDE SEQUENCE [LARGE SCALE GENOMIC DNA]</scope>
    <source>
        <strain evidence="3 4">DSM 6307</strain>
    </source>
</reference>
<evidence type="ECO:0000259" key="2">
    <source>
        <dbReference type="PROSITE" id="PS50126"/>
    </source>
</evidence>
<proteinExistence type="predicted"/>
<dbReference type="GO" id="GO:0005737">
    <property type="term" value="C:cytoplasm"/>
    <property type="evidence" value="ECO:0007669"/>
    <property type="project" value="UniProtKB-ARBA"/>
</dbReference>
<dbReference type="NCBIfam" id="NF005973">
    <property type="entry name" value="PRK08059.1"/>
    <property type="match status" value="1"/>
</dbReference>
<keyword evidence="4" id="KW-1185">Reference proteome</keyword>
<name>A0A223KUS1_9BACI</name>
<evidence type="ECO:0000313" key="4">
    <source>
        <dbReference type="Proteomes" id="UP000215224"/>
    </source>
</evidence>
<dbReference type="InterPro" id="IPR003029">
    <property type="entry name" value="S1_domain"/>
</dbReference>
<dbReference type="InterPro" id="IPR012340">
    <property type="entry name" value="NA-bd_OB-fold"/>
</dbReference>
<dbReference type="Proteomes" id="UP000215224">
    <property type="component" value="Chromosome"/>
</dbReference>
<protein>
    <submittedName>
        <fullName evidence="3">RNA-binding protein S1</fullName>
    </submittedName>
</protein>
<dbReference type="NCBIfam" id="NF040579">
    <property type="entry name" value="S1_dom_CvfD"/>
    <property type="match status" value="1"/>
</dbReference>
<dbReference type="STRING" id="1314751.GCA_001591425_04510"/>
<organism evidence="3 4">
    <name type="scientific">Sutcliffiella cohnii</name>
    <dbReference type="NCBI Taxonomy" id="33932"/>
    <lineage>
        <taxon>Bacteria</taxon>
        <taxon>Bacillati</taxon>
        <taxon>Bacillota</taxon>
        <taxon>Bacilli</taxon>
        <taxon>Bacillales</taxon>
        <taxon>Bacillaceae</taxon>
        <taxon>Sutcliffiella</taxon>
    </lineage>
</organism>
<sequence length="134" mass="14712">MSDKIEVGTVLKGKVTGIQPYGVFVAINEETQGLVHISEITHGYVKDINEHLTKGEEVSVKVLSVDEGNGKISLSIKATEEAPKQAPAAPKKPKKRQATATAIKTDDNSQGFNTLKDKLEEWIEQSKREDLIKK</sequence>
<dbReference type="GO" id="GO:0003735">
    <property type="term" value="F:structural constituent of ribosome"/>
    <property type="evidence" value="ECO:0007669"/>
    <property type="project" value="TreeGrafter"/>
</dbReference>
<dbReference type="SMART" id="SM00316">
    <property type="entry name" value="S1"/>
    <property type="match status" value="1"/>
</dbReference>